<dbReference type="OrthoDB" id="334367at2"/>
<protein>
    <recommendedName>
        <fullName evidence="1">DUF5615 domain-containing protein</fullName>
    </recommendedName>
</protein>
<organism evidence="2 3">
    <name type="scientific">Microlunatus elymi</name>
    <dbReference type="NCBI Taxonomy" id="2596828"/>
    <lineage>
        <taxon>Bacteria</taxon>
        <taxon>Bacillati</taxon>
        <taxon>Actinomycetota</taxon>
        <taxon>Actinomycetes</taxon>
        <taxon>Propionibacteriales</taxon>
        <taxon>Propionibacteriaceae</taxon>
        <taxon>Microlunatus</taxon>
    </lineage>
</organism>
<evidence type="ECO:0000313" key="2">
    <source>
        <dbReference type="EMBL" id="QDP98654.1"/>
    </source>
</evidence>
<dbReference type="InterPro" id="IPR041049">
    <property type="entry name" value="DUF5615"/>
</dbReference>
<reference evidence="2 3" key="1">
    <citation type="submission" date="2019-07" db="EMBL/GenBank/DDBJ databases">
        <title>Microlunatus dokdonensis sp. nov. isolated from the rhizospheric soil of the wild plant Elymus tsukushiensis.</title>
        <authorList>
            <person name="Ghim S.-Y."/>
            <person name="Hwang Y.-J."/>
            <person name="Son J.-S."/>
            <person name="Shin J.-H."/>
        </authorList>
    </citation>
    <scope>NUCLEOTIDE SEQUENCE [LARGE SCALE GENOMIC DNA]</scope>
    <source>
        <strain evidence="2 3">KUDC0627</strain>
    </source>
</reference>
<evidence type="ECO:0000313" key="3">
    <source>
        <dbReference type="Proteomes" id="UP000319263"/>
    </source>
</evidence>
<dbReference type="AlphaFoldDB" id="A0A516Q5F2"/>
<name>A0A516Q5F2_9ACTN</name>
<keyword evidence="3" id="KW-1185">Reference proteome</keyword>
<dbReference type="EMBL" id="CP041692">
    <property type="protein sequence ID" value="QDP98654.1"/>
    <property type="molecule type" value="Genomic_DNA"/>
</dbReference>
<accession>A0A516Q5F2</accession>
<sequence>MFHHAVAERLRALGHDAVHVREIGLAATEDAVVASTARAERRAVVTENVADYAGERDVILVFVLKSHLPGGGAQSAALATALDRWAADNPDPYLGQHWPL</sequence>
<evidence type="ECO:0000259" key="1">
    <source>
        <dbReference type="Pfam" id="PF18480"/>
    </source>
</evidence>
<dbReference type="Pfam" id="PF18480">
    <property type="entry name" value="DUF5615"/>
    <property type="match status" value="1"/>
</dbReference>
<dbReference type="KEGG" id="mik:FOE78_07320"/>
<feature type="domain" description="DUF5615" evidence="1">
    <location>
        <begin position="4"/>
        <end position="53"/>
    </location>
</feature>
<proteinExistence type="predicted"/>
<dbReference type="Proteomes" id="UP000319263">
    <property type="component" value="Chromosome"/>
</dbReference>
<gene>
    <name evidence="2" type="ORF">FOE78_07320</name>
</gene>